<comment type="function">
    <text evidence="6">Component of the 9-1-1 cell-cycle checkpoint response complex that plays a major role in DNA repair. The 9-1-1 complex is recruited to DNA lesion upon damage by the RAD17-replication factor C (RFC) clamp loader complex. Acts then as a sliding clamp platform on DNA for several proteins involved in long-patch base excision repair (LP-BER). The 9-1-1 complex stimulates DNA polymerase beta (POLB) activity by increasing its affinity for the 3'-OH end of the primer-template and stabilizes POLB to those sites where LP-BER proceeds; endonuclease FEN1 cleavage activity on substrates with double, nick, or gap flaps of distinct sequences and lengths; and DNA ligase I (LIG1) on long-patch base excision repair substrates. The 9-1-1 complex is necessary for the recruitment of RHNO1 to sites of double-stranded breaks (DSB) occurring during the S phase.</text>
</comment>
<dbReference type="PRINTS" id="PR01245">
    <property type="entry name" value="RAD1REC1"/>
</dbReference>
<comment type="similarity">
    <text evidence="2">Belongs to the rad1 family.</text>
</comment>
<name>A0A812EQC9_ACAPH</name>
<comment type="subcellular location">
    <subcellularLocation>
        <location evidence="1">Nucleus</location>
    </subcellularLocation>
</comment>
<evidence type="ECO:0000313" key="10">
    <source>
        <dbReference type="Proteomes" id="UP000597762"/>
    </source>
</evidence>
<evidence type="ECO:0000256" key="8">
    <source>
        <dbReference type="ARBA" id="ARBA00068595"/>
    </source>
</evidence>
<dbReference type="GO" id="GO:0000077">
    <property type="term" value="P:DNA damage checkpoint signaling"/>
    <property type="evidence" value="ECO:0007669"/>
    <property type="project" value="InterPro"/>
</dbReference>
<dbReference type="AlphaFoldDB" id="A0A812EQC9"/>
<evidence type="ECO:0000256" key="5">
    <source>
        <dbReference type="ARBA" id="ARBA00023242"/>
    </source>
</evidence>
<evidence type="ECO:0000256" key="4">
    <source>
        <dbReference type="ARBA" id="ARBA00023204"/>
    </source>
</evidence>
<keyword evidence="9" id="KW-0378">Hydrolase</keyword>
<evidence type="ECO:0000313" key="9">
    <source>
        <dbReference type="EMBL" id="CAE1330832.1"/>
    </source>
</evidence>
<evidence type="ECO:0000256" key="1">
    <source>
        <dbReference type="ARBA" id="ARBA00004123"/>
    </source>
</evidence>
<evidence type="ECO:0000256" key="7">
    <source>
        <dbReference type="ARBA" id="ARBA00066204"/>
    </source>
</evidence>
<comment type="caution">
    <text evidence="9">The sequence shown here is derived from an EMBL/GenBank/DDBJ whole genome shotgun (WGS) entry which is preliminary data.</text>
</comment>
<dbReference type="InterPro" id="IPR003021">
    <property type="entry name" value="Rad1_Rec1_Rad17"/>
</dbReference>
<dbReference type="GO" id="GO:0030896">
    <property type="term" value="C:checkpoint clamp complex"/>
    <property type="evidence" value="ECO:0007669"/>
    <property type="project" value="TreeGrafter"/>
</dbReference>
<evidence type="ECO:0000256" key="3">
    <source>
        <dbReference type="ARBA" id="ARBA00022763"/>
    </source>
</evidence>
<evidence type="ECO:0000256" key="2">
    <source>
        <dbReference type="ARBA" id="ARBA00010991"/>
    </source>
</evidence>
<dbReference type="EMBL" id="CAHIKZ030005590">
    <property type="protein sequence ID" value="CAE1330832.1"/>
    <property type="molecule type" value="Genomic_DNA"/>
</dbReference>
<dbReference type="PANTHER" id="PTHR10870">
    <property type="entry name" value="CELL CYCLE CHECKPOINT PROTEIN RAD1"/>
    <property type="match status" value="1"/>
</dbReference>
<dbReference type="InterPro" id="IPR046938">
    <property type="entry name" value="DNA_clamp_sf"/>
</dbReference>
<dbReference type="Gene3D" id="3.70.10.10">
    <property type="match status" value="1"/>
</dbReference>
<dbReference type="GO" id="GO:0016787">
    <property type="term" value="F:hydrolase activity"/>
    <property type="evidence" value="ECO:0007669"/>
    <property type="project" value="UniProtKB-KW"/>
</dbReference>
<dbReference type="PANTHER" id="PTHR10870:SF0">
    <property type="entry name" value="CELL CYCLE CHECKPOINT PROTEIN RAD1"/>
    <property type="match status" value="1"/>
</dbReference>
<dbReference type="InterPro" id="IPR003011">
    <property type="entry name" value="Cell_cycle_checkpoint_Rad1"/>
</dbReference>
<proteinExistence type="inferred from homology"/>
<dbReference type="SUPFAM" id="SSF55979">
    <property type="entry name" value="DNA clamp"/>
    <property type="match status" value="1"/>
</dbReference>
<reference evidence="9" key="1">
    <citation type="submission" date="2021-01" db="EMBL/GenBank/DDBJ databases">
        <authorList>
            <person name="Li R."/>
            <person name="Bekaert M."/>
        </authorList>
    </citation>
    <scope>NUCLEOTIDE SEQUENCE</scope>
    <source>
        <strain evidence="9">Farmed</strain>
    </source>
</reference>
<gene>
    <name evidence="9" type="ORF">SPHA_80097</name>
</gene>
<evidence type="ECO:0000256" key="6">
    <source>
        <dbReference type="ARBA" id="ARBA00055414"/>
    </source>
</evidence>
<dbReference type="GO" id="GO:0006281">
    <property type="term" value="P:DNA repair"/>
    <property type="evidence" value="ECO:0007669"/>
    <property type="project" value="UniProtKB-KW"/>
</dbReference>
<accession>A0A812EQC9</accession>
<sequence>MLFVFIIRMNGRWRCWKLPTRMALSTKHADDDSQYVLVAKMDNVRNLANILKAVHFKEIATIFASDLGLKITVEDFKCVQANAFIQSAVFHEYIITEEQITFKINLNVLIECLTIFGTSSLSGVLTSLKMCYKGYGHHLILMLEEDGVLTDCSIKTMEPDEVLDFDFCSTNVVNKIIMKSECLREAFSELDMTSNVLEFLLSPDPPHFRLSTFGNAGRAHSDFPKDSDMIESFHCTSTQVNRYKISLLKPSVKALSISSRVSIRMDNRGFLSLQYMIKNEDGQVCFVEFYCVPDEEEEEEQD</sequence>
<dbReference type="Proteomes" id="UP000597762">
    <property type="component" value="Unassembled WGS sequence"/>
</dbReference>
<dbReference type="FunFam" id="3.70.10.10:FF:000004">
    <property type="entry name" value="Cell cycle checkpoint protein RAD1"/>
    <property type="match status" value="1"/>
</dbReference>
<dbReference type="PRINTS" id="PR01246">
    <property type="entry name" value="RAD1REPAIR"/>
</dbReference>
<dbReference type="CDD" id="cd00577">
    <property type="entry name" value="PCNA"/>
    <property type="match status" value="1"/>
</dbReference>
<dbReference type="OrthoDB" id="337581at2759"/>
<protein>
    <recommendedName>
        <fullName evidence="8">Cell cycle checkpoint protein RAD1</fullName>
    </recommendedName>
</protein>
<keyword evidence="10" id="KW-1185">Reference proteome</keyword>
<organism evidence="9 10">
    <name type="scientific">Acanthosepion pharaonis</name>
    <name type="common">Pharaoh cuttlefish</name>
    <name type="synonym">Sepia pharaonis</name>
    <dbReference type="NCBI Taxonomy" id="158019"/>
    <lineage>
        <taxon>Eukaryota</taxon>
        <taxon>Metazoa</taxon>
        <taxon>Spiralia</taxon>
        <taxon>Lophotrochozoa</taxon>
        <taxon>Mollusca</taxon>
        <taxon>Cephalopoda</taxon>
        <taxon>Coleoidea</taxon>
        <taxon>Decapodiformes</taxon>
        <taxon>Sepiida</taxon>
        <taxon>Sepiina</taxon>
        <taxon>Sepiidae</taxon>
        <taxon>Acanthosepion</taxon>
    </lineage>
</organism>
<keyword evidence="3" id="KW-0227">DNA damage</keyword>
<keyword evidence="4" id="KW-0234">DNA repair</keyword>
<keyword evidence="5" id="KW-0539">Nucleus</keyword>
<comment type="subunit">
    <text evidence="7">Component of the toroidal 9-1-1 (RAD9-RAD1-HUS1) complex, composed of RAD9A, RAD1 and HUS1. The 9-1-1 complex associates with LIG1, POLB, FEN1, RAD17, HDAC1, RPA1 and RPA2. The 9-1-1 complex associates with the RAD17-RFC complex. RAD1 interacts with POLB, FEN1, HUS1, HUS1B, RAD9A and RAD9B. Interacts with DNAJC7. Interacts with RHNO1; interaction is direct.</text>
</comment>
<dbReference type="Pfam" id="PF02144">
    <property type="entry name" value="Rad1"/>
    <property type="match status" value="1"/>
</dbReference>